<reference evidence="1 2" key="1">
    <citation type="journal article" date="2022" name="Allergy">
        <title>Genome assembly and annotation of Periplaneta americana reveal a comprehensive cockroach allergen profile.</title>
        <authorList>
            <person name="Wang L."/>
            <person name="Xiong Q."/>
            <person name="Saelim N."/>
            <person name="Wang L."/>
            <person name="Nong W."/>
            <person name="Wan A.T."/>
            <person name="Shi M."/>
            <person name="Liu X."/>
            <person name="Cao Q."/>
            <person name="Hui J.H.L."/>
            <person name="Sookrung N."/>
            <person name="Leung T.F."/>
            <person name="Tungtrongchitr A."/>
            <person name="Tsui S.K.W."/>
        </authorList>
    </citation>
    <scope>NUCLEOTIDE SEQUENCE [LARGE SCALE GENOMIC DNA]</scope>
    <source>
        <strain evidence="1">PWHHKU_190912</strain>
    </source>
</reference>
<proteinExistence type="predicted"/>
<accession>A0ABQ8TZE6</accession>
<gene>
    <name evidence="1" type="ORF">ANN_02322</name>
</gene>
<dbReference type="PANTHER" id="PTHR47027:SF8">
    <property type="entry name" value="RIBONUCLEASE H"/>
    <property type="match status" value="1"/>
</dbReference>
<dbReference type="Proteomes" id="UP001148838">
    <property type="component" value="Unassembled WGS sequence"/>
</dbReference>
<protein>
    <submittedName>
        <fullName evidence="1">Uncharacterized protein</fullName>
    </submittedName>
</protein>
<evidence type="ECO:0000313" key="2">
    <source>
        <dbReference type="Proteomes" id="UP001148838"/>
    </source>
</evidence>
<evidence type="ECO:0000313" key="1">
    <source>
        <dbReference type="EMBL" id="KAJ4450889.1"/>
    </source>
</evidence>
<dbReference type="PANTHER" id="PTHR47027">
    <property type="entry name" value="REVERSE TRANSCRIPTASE DOMAIN-CONTAINING PROTEIN"/>
    <property type="match status" value="1"/>
</dbReference>
<name>A0ABQ8TZE6_PERAM</name>
<dbReference type="EMBL" id="JAJSOF020000001">
    <property type="protein sequence ID" value="KAJ4450889.1"/>
    <property type="molecule type" value="Genomic_DNA"/>
</dbReference>
<sequence length="239" mass="27550">MFNHLSSTSSLSFLSLPPRNNLAALDVKCKAVVIDNYLQRQELMTAIACTIVITMGTTTHVRPCSDAHVSMIQPHPSLYRISISSVSSRLCSIHDCQVKMNLMKDNLGLQTSVALYAAEIWTLQRSEEKRIEAFKMWVWRRMERVKWTEKIRNETVLERVDEERMMLKLIRKRKKNWLGSLDEKKLPTEGWTAVEGMNMGGVIVGGRRIKSIRFSDDMALLAEEEMILRDMLLKLNDSY</sequence>
<comment type="caution">
    <text evidence="1">The sequence shown here is derived from an EMBL/GenBank/DDBJ whole genome shotgun (WGS) entry which is preliminary data.</text>
</comment>
<keyword evidence="2" id="KW-1185">Reference proteome</keyword>
<organism evidence="1 2">
    <name type="scientific">Periplaneta americana</name>
    <name type="common">American cockroach</name>
    <name type="synonym">Blatta americana</name>
    <dbReference type="NCBI Taxonomy" id="6978"/>
    <lineage>
        <taxon>Eukaryota</taxon>
        <taxon>Metazoa</taxon>
        <taxon>Ecdysozoa</taxon>
        <taxon>Arthropoda</taxon>
        <taxon>Hexapoda</taxon>
        <taxon>Insecta</taxon>
        <taxon>Pterygota</taxon>
        <taxon>Neoptera</taxon>
        <taxon>Polyneoptera</taxon>
        <taxon>Dictyoptera</taxon>
        <taxon>Blattodea</taxon>
        <taxon>Blattoidea</taxon>
        <taxon>Blattidae</taxon>
        <taxon>Blattinae</taxon>
        <taxon>Periplaneta</taxon>
    </lineage>
</organism>